<dbReference type="EMBL" id="JABBNT010000001">
    <property type="protein sequence ID" value="NMM42871.1"/>
    <property type="molecule type" value="Genomic_DNA"/>
</dbReference>
<comment type="caution">
    <text evidence="1">The sequence shown here is derived from an EMBL/GenBank/DDBJ whole genome shotgun (WGS) entry which is preliminary data.</text>
</comment>
<keyword evidence="2" id="KW-1185">Reference proteome</keyword>
<reference evidence="1 2" key="1">
    <citation type="submission" date="2020-04" db="EMBL/GenBank/DDBJ databases">
        <title>Rhodospirillaceae bacterium KN72 isolated from deep sea.</title>
        <authorList>
            <person name="Zhang D.-C."/>
        </authorList>
    </citation>
    <scope>NUCLEOTIDE SEQUENCE [LARGE SCALE GENOMIC DNA]</scope>
    <source>
        <strain evidence="1 2">KN72</strain>
    </source>
</reference>
<dbReference type="RefSeq" id="WP_169623192.1">
    <property type="nucleotide sequence ID" value="NZ_JABBNT010000001.1"/>
</dbReference>
<dbReference type="InterPro" id="IPR021335">
    <property type="entry name" value="DUF2948"/>
</dbReference>
<gene>
    <name evidence="1" type="ORF">HH303_00165</name>
</gene>
<sequence length="140" mass="15674">MRDGEKPLKLRAYDLEDLSILSGMVQDSLVPLADMRFMADEGSFILALNRFCWERDDGAPPYARVHSGLRFDFVRKVARRGIDGRARDKLLSLLAIAYHDGTVVLTFSGDGAIRLDVEKLTVALEDLGPTWPTDWKPGHS</sequence>
<organism evidence="1 2">
    <name type="scientific">Pacificispira spongiicola</name>
    <dbReference type="NCBI Taxonomy" id="2729598"/>
    <lineage>
        <taxon>Bacteria</taxon>
        <taxon>Pseudomonadati</taxon>
        <taxon>Pseudomonadota</taxon>
        <taxon>Alphaproteobacteria</taxon>
        <taxon>Rhodospirillales</taxon>
        <taxon>Rhodospirillaceae</taxon>
        <taxon>Pacificispira</taxon>
    </lineage>
</organism>
<evidence type="ECO:0000313" key="1">
    <source>
        <dbReference type="EMBL" id="NMM42871.1"/>
    </source>
</evidence>
<dbReference type="Pfam" id="PF11164">
    <property type="entry name" value="DUF2948"/>
    <property type="match status" value="1"/>
</dbReference>
<dbReference type="Proteomes" id="UP000539372">
    <property type="component" value="Unassembled WGS sequence"/>
</dbReference>
<evidence type="ECO:0000313" key="2">
    <source>
        <dbReference type="Proteomes" id="UP000539372"/>
    </source>
</evidence>
<accession>A0A7Y0DXY8</accession>
<protein>
    <submittedName>
        <fullName evidence="1">DUF2948 family protein</fullName>
    </submittedName>
</protein>
<dbReference type="AlphaFoldDB" id="A0A7Y0DXY8"/>
<proteinExistence type="predicted"/>
<name>A0A7Y0DXY8_9PROT</name>